<dbReference type="SMART" id="SM00849">
    <property type="entry name" value="Lactamase_B"/>
    <property type="match status" value="1"/>
</dbReference>
<evidence type="ECO:0000313" key="6">
    <source>
        <dbReference type="EMBL" id="CAB4738778.1"/>
    </source>
</evidence>
<organism evidence="6">
    <name type="scientific">freshwater metagenome</name>
    <dbReference type="NCBI Taxonomy" id="449393"/>
    <lineage>
        <taxon>unclassified sequences</taxon>
        <taxon>metagenomes</taxon>
        <taxon>ecological metagenomes</taxon>
    </lineage>
</organism>
<evidence type="ECO:0000256" key="1">
    <source>
        <dbReference type="ARBA" id="ARBA00001947"/>
    </source>
</evidence>
<reference evidence="6" key="1">
    <citation type="submission" date="2020-05" db="EMBL/GenBank/DDBJ databases">
        <authorList>
            <person name="Chiriac C."/>
            <person name="Salcher M."/>
            <person name="Ghai R."/>
            <person name="Kavagutti S V."/>
        </authorList>
    </citation>
    <scope>NUCLEOTIDE SEQUENCE</scope>
</reference>
<dbReference type="EMBL" id="CAEZYV010000087">
    <property type="protein sequence ID" value="CAB4738778.1"/>
    <property type="molecule type" value="Genomic_DNA"/>
</dbReference>
<evidence type="ECO:0000256" key="3">
    <source>
        <dbReference type="ARBA" id="ARBA00022801"/>
    </source>
</evidence>
<keyword evidence="4" id="KW-0862">Zinc</keyword>
<dbReference type="SUPFAM" id="SSF56281">
    <property type="entry name" value="Metallo-hydrolase/oxidoreductase"/>
    <property type="match status" value="1"/>
</dbReference>
<comment type="cofactor">
    <cofactor evidence="1">
        <name>Zn(2+)</name>
        <dbReference type="ChEBI" id="CHEBI:29105"/>
    </cofactor>
</comment>
<dbReference type="GO" id="GO:0046872">
    <property type="term" value="F:metal ion binding"/>
    <property type="evidence" value="ECO:0007669"/>
    <property type="project" value="UniProtKB-KW"/>
</dbReference>
<dbReference type="PANTHER" id="PTHR46233">
    <property type="entry name" value="HYDROXYACYLGLUTATHIONE HYDROLASE GLOC"/>
    <property type="match status" value="1"/>
</dbReference>
<dbReference type="PANTHER" id="PTHR46233:SF3">
    <property type="entry name" value="HYDROXYACYLGLUTATHIONE HYDROLASE GLOC"/>
    <property type="match status" value="1"/>
</dbReference>
<keyword evidence="3" id="KW-0378">Hydrolase</keyword>
<protein>
    <submittedName>
        <fullName evidence="6">Unannotated protein</fullName>
    </submittedName>
</protein>
<dbReference type="AlphaFoldDB" id="A0A6J6SVU9"/>
<dbReference type="Gene3D" id="3.60.15.10">
    <property type="entry name" value="Ribonuclease Z/Hydroxyacylglutathione hydrolase-like"/>
    <property type="match status" value="1"/>
</dbReference>
<dbReference type="InterPro" id="IPR036866">
    <property type="entry name" value="RibonucZ/Hydroxyglut_hydro"/>
</dbReference>
<keyword evidence="2" id="KW-0479">Metal-binding</keyword>
<dbReference type="GO" id="GO:0016787">
    <property type="term" value="F:hydrolase activity"/>
    <property type="evidence" value="ECO:0007669"/>
    <property type="project" value="UniProtKB-KW"/>
</dbReference>
<accession>A0A6J6SVU9</accession>
<evidence type="ECO:0000256" key="2">
    <source>
        <dbReference type="ARBA" id="ARBA00022723"/>
    </source>
</evidence>
<evidence type="ECO:0000259" key="5">
    <source>
        <dbReference type="SMART" id="SM00849"/>
    </source>
</evidence>
<dbReference type="CDD" id="cd06262">
    <property type="entry name" value="metallo-hydrolase-like_MBL-fold"/>
    <property type="match status" value="1"/>
</dbReference>
<gene>
    <name evidence="6" type="ORF">UFOPK2788_00656</name>
</gene>
<feature type="domain" description="Metallo-beta-lactamase" evidence="5">
    <location>
        <begin position="12"/>
        <end position="204"/>
    </location>
</feature>
<dbReference type="InterPro" id="IPR051453">
    <property type="entry name" value="MBL_Glyoxalase_II"/>
</dbReference>
<dbReference type="InterPro" id="IPR001279">
    <property type="entry name" value="Metallo-B-lactamas"/>
</dbReference>
<evidence type="ECO:0000256" key="4">
    <source>
        <dbReference type="ARBA" id="ARBA00022833"/>
    </source>
</evidence>
<dbReference type="Pfam" id="PF00753">
    <property type="entry name" value="Lactamase_B"/>
    <property type="match status" value="1"/>
</dbReference>
<name>A0A6J6SVU9_9ZZZZ</name>
<proteinExistence type="predicted"/>
<sequence>MILEVIAAPYFATNCWIFAPTKNSECFIVDPGMANPNLVSAIKSVLNKHNLKPIATLVTHGHLDHTFSVLPFANEYGVPTYIHSTDRKLLADPYKALNPGGESAQIMAAFGVSKFEEPKDVREIKDNDEFKIAGFDISISHAPGHTAGSAMFTVNDEFLISGDVLFAGSIGRTDLPTGSPVFMRSSLISKILPLKDELIVLPGHGPQTTIGRERSINPYLQEDFLYSKPERGE</sequence>